<comment type="caution">
    <text evidence="1">The sequence shown here is derived from an EMBL/GenBank/DDBJ whole genome shotgun (WGS) entry which is preliminary data.</text>
</comment>
<evidence type="ECO:0000313" key="1">
    <source>
        <dbReference type="EMBL" id="MBL7261759.1"/>
    </source>
</evidence>
<dbReference type="InterPro" id="IPR011067">
    <property type="entry name" value="Plasmid_toxin/cell-grow_inhib"/>
</dbReference>
<gene>
    <name evidence="1" type="ORF">JKJ07_46535</name>
</gene>
<keyword evidence="2" id="KW-1185">Reference proteome</keyword>
<evidence type="ECO:0008006" key="3">
    <source>
        <dbReference type="Google" id="ProtNLM"/>
    </source>
</evidence>
<dbReference type="EMBL" id="JAENHO010000022">
    <property type="protein sequence ID" value="MBL7261759.1"/>
    <property type="molecule type" value="Genomic_DNA"/>
</dbReference>
<protein>
    <recommendedName>
        <fullName evidence="3">Type II toxin-antitoxin system PemK/MazF family toxin</fullName>
    </recommendedName>
</protein>
<proteinExistence type="predicted"/>
<organism evidence="1 2">
    <name type="scientific">Paractinoplanes lichenicola</name>
    <dbReference type="NCBI Taxonomy" id="2802976"/>
    <lineage>
        <taxon>Bacteria</taxon>
        <taxon>Bacillati</taxon>
        <taxon>Actinomycetota</taxon>
        <taxon>Actinomycetes</taxon>
        <taxon>Micromonosporales</taxon>
        <taxon>Micromonosporaceae</taxon>
        <taxon>Paractinoplanes</taxon>
    </lineage>
</organism>
<evidence type="ECO:0000313" key="2">
    <source>
        <dbReference type="Proteomes" id="UP000598996"/>
    </source>
</evidence>
<dbReference type="RefSeq" id="WP_203078210.1">
    <property type="nucleotide sequence ID" value="NZ_JAENHO010000022.1"/>
</dbReference>
<name>A0ABS1W4V7_9ACTN</name>
<dbReference type="Gene3D" id="2.30.30.110">
    <property type="match status" value="1"/>
</dbReference>
<sequence length="139" mass="14959">MERGEIWMADVDGPVPIVLLSSDPTDGETEFRGMQIVPAATPEQRRGFVFLDPAELDQVEWSSRPAAEPIAGIEVPIGEEEGLTPAGVLRVALPRDGQIFCTWEVTVTADHLVDRVGRLSAGKLRMVSEALRLSGPGPG</sequence>
<reference evidence="1 2" key="1">
    <citation type="submission" date="2021-01" db="EMBL/GenBank/DDBJ databases">
        <title>Actinoplanes sp. nov. LDG1-01 isolated from lichen.</title>
        <authorList>
            <person name="Saeng-In P."/>
            <person name="Phongsopitanun W."/>
            <person name="Kanchanasin P."/>
            <person name="Yuki M."/>
            <person name="Kudo T."/>
            <person name="Ohkuma M."/>
            <person name="Tanasupawat S."/>
        </authorList>
    </citation>
    <scope>NUCLEOTIDE SEQUENCE [LARGE SCALE GENOMIC DNA]</scope>
    <source>
        <strain evidence="1 2">LDG1-01</strain>
    </source>
</reference>
<accession>A0ABS1W4V7</accession>
<dbReference type="Proteomes" id="UP000598996">
    <property type="component" value="Unassembled WGS sequence"/>
</dbReference>